<proteinExistence type="predicted"/>
<dbReference type="Proteomes" id="UP000015106">
    <property type="component" value="Chromosome 1"/>
</dbReference>
<reference evidence="1" key="3">
    <citation type="submission" date="2022-06" db="UniProtKB">
        <authorList>
            <consortium name="EnsemblPlants"/>
        </authorList>
    </citation>
    <scope>IDENTIFICATION</scope>
</reference>
<dbReference type="Gramene" id="TuG1812G0100001440.01.T03">
    <property type="protein sequence ID" value="TuG1812G0100001440.01.T03"/>
    <property type="gene ID" value="TuG1812G0100001440.01"/>
</dbReference>
<protein>
    <submittedName>
        <fullName evidence="1">Uncharacterized protein</fullName>
    </submittedName>
</protein>
<dbReference type="AlphaFoldDB" id="A0A8R7JY80"/>
<reference evidence="1" key="2">
    <citation type="submission" date="2018-03" db="EMBL/GenBank/DDBJ databases">
        <title>The Triticum urartu genome reveals the dynamic nature of wheat genome evolution.</title>
        <authorList>
            <person name="Ling H."/>
            <person name="Ma B."/>
            <person name="Shi X."/>
            <person name="Liu H."/>
            <person name="Dong L."/>
            <person name="Sun H."/>
            <person name="Cao Y."/>
            <person name="Gao Q."/>
            <person name="Zheng S."/>
            <person name="Li Y."/>
            <person name="Yu Y."/>
            <person name="Du H."/>
            <person name="Qi M."/>
            <person name="Li Y."/>
            <person name="Yu H."/>
            <person name="Cui Y."/>
            <person name="Wang N."/>
            <person name="Chen C."/>
            <person name="Wu H."/>
            <person name="Zhao Y."/>
            <person name="Zhang J."/>
            <person name="Li Y."/>
            <person name="Zhou W."/>
            <person name="Zhang B."/>
            <person name="Hu W."/>
            <person name="Eijk M."/>
            <person name="Tang J."/>
            <person name="Witsenboer H."/>
            <person name="Zhao S."/>
            <person name="Li Z."/>
            <person name="Zhang A."/>
            <person name="Wang D."/>
            <person name="Liang C."/>
        </authorList>
    </citation>
    <scope>NUCLEOTIDE SEQUENCE [LARGE SCALE GENOMIC DNA]</scope>
    <source>
        <strain evidence="1">cv. G1812</strain>
    </source>
</reference>
<dbReference type="EnsemblPlants" id="TuG1812G0100001440.01.T03">
    <property type="protein sequence ID" value="TuG1812G0100001440.01.T03"/>
    <property type="gene ID" value="TuG1812G0100001440.01"/>
</dbReference>
<gene>
    <name evidence="1" type="primary">LOC125551415</name>
</gene>
<sequence>ICISFPIPNYLASVLARTPAWRAHPAPPKASCTADTLAIELAGAAPRGRPGHARQRRRRRGVAGHAAIHLVEKNSLDMTIAGKSWVFGTQRSSKYCKLKFYLWCSVFSFSINTLRMIFDAYLNN</sequence>
<evidence type="ECO:0000313" key="1">
    <source>
        <dbReference type="EnsemblPlants" id="TuG1812G0100001440.01.T03"/>
    </source>
</evidence>
<reference evidence="2" key="1">
    <citation type="journal article" date="2013" name="Nature">
        <title>Draft genome of the wheat A-genome progenitor Triticum urartu.</title>
        <authorList>
            <person name="Ling H.Q."/>
            <person name="Zhao S."/>
            <person name="Liu D."/>
            <person name="Wang J."/>
            <person name="Sun H."/>
            <person name="Zhang C."/>
            <person name="Fan H."/>
            <person name="Li D."/>
            <person name="Dong L."/>
            <person name="Tao Y."/>
            <person name="Gao C."/>
            <person name="Wu H."/>
            <person name="Li Y."/>
            <person name="Cui Y."/>
            <person name="Guo X."/>
            <person name="Zheng S."/>
            <person name="Wang B."/>
            <person name="Yu K."/>
            <person name="Liang Q."/>
            <person name="Yang W."/>
            <person name="Lou X."/>
            <person name="Chen J."/>
            <person name="Feng M."/>
            <person name="Jian J."/>
            <person name="Zhang X."/>
            <person name="Luo G."/>
            <person name="Jiang Y."/>
            <person name="Liu J."/>
            <person name="Wang Z."/>
            <person name="Sha Y."/>
            <person name="Zhang B."/>
            <person name="Wu H."/>
            <person name="Tang D."/>
            <person name="Shen Q."/>
            <person name="Xue P."/>
            <person name="Zou S."/>
            <person name="Wang X."/>
            <person name="Liu X."/>
            <person name="Wang F."/>
            <person name="Yang Y."/>
            <person name="An X."/>
            <person name="Dong Z."/>
            <person name="Zhang K."/>
            <person name="Zhang X."/>
            <person name="Luo M.C."/>
            <person name="Dvorak J."/>
            <person name="Tong Y."/>
            <person name="Wang J."/>
            <person name="Yang H."/>
            <person name="Li Z."/>
            <person name="Wang D."/>
            <person name="Zhang A."/>
            <person name="Wang J."/>
        </authorList>
    </citation>
    <scope>NUCLEOTIDE SEQUENCE</scope>
    <source>
        <strain evidence="2">cv. G1812</strain>
    </source>
</reference>
<keyword evidence="2" id="KW-1185">Reference proteome</keyword>
<organism evidence="1 2">
    <name type="scientific">Triticum urartu</name>
    <name type="common">Red wild einkorn</name>
    <name type="synonym">Crithodium urartu</name>
    <dbReference type="NCBI Taxonomy" id="4572"/>
    <lineage>
        <taxon>Eukaryota</taxon>
        <taxon>Viridiplantae</taxon>
        <taxon>Streptophyta</taxon>
        <taxon>Embryophyta</taxon>
        <taxon>Tracheophyta</taxon>
        <taxon>Spermatophyta</taxon>
        <taxon>Magnoliopsida</taxon>
        <taxon>Liliopsida</taxon>
        <taxon>Poales</taxon>
        <taxon>Poaceae</taxon>
        <taxon>BOP clade</taxon>
        <taxon>Pooideae</taxon>
        <taxon>Triticodae</taxon>
        <taxon>Triticeae</taxon>
        <taxon>Triticinae</taxon>
        <taxon>Triticum</taxon>
    </lineage>
</organism>
<evidence type="ECO:0000313" key="2">
    <source>
        <dbReference type="Proteomes" id="UP000015106"/>
    </source>
</evidence>
<name>A0A8R7JY80_TRIUA</name>
<accession>A0A8R7JY80</accession>